<feature type="transmembrane region" description="Helical" evidence="6">
    <location>
        <begin position="733"/>
        <end position="753"/>
    </location>
</feature>
<feature type="region of interest" description="Disordered" evidence="5">
    <location>
        <begin position="517"/>
        <end position="576"/>
    </location>
</feature>
<name>A0A9Q0BGL4_9HYPO</name>
<dbReference type="Pfam" id="PF10337">
    <property type="entry name" value="ArAE_2_N"/>
    <property type="match status" value="1"/>
</dbReference>
<evidence type="ECO:0000256" key="2">
    <source>
        <dbReference type="ARBA" id="ARBA00022692"/>
    </source>
</evidence>
<keyword evidence="4 6" id="KW-0472">Membrane</keyword>
<dbReference type="InterPro" id="IPR018823">
    <property type="entry name" value="ArAE_2_N"/>
</dbReference>
<evidence type="ECO:0000313" key="9">
    <source>
        <dbReference type="EMBL" id="KAI6785147.1"/>
    </source>
</evidence>
<dbReference type="RefSeq" id="XP_051366003.1">
    <property type="nucleotide sequence ID" value="XM_051507352.1"/>
</dbReference>
<evidence type="ECO:0000313" key="10">
    <source>
        <dbReference type="Proteomes" id="UP001055219"/>
    </source>
</evidence>
<feature type="region of interest" description="Disordered" evidence="5">
    <location>
        <begin position="167"/>
        <end position="186"/>
    </location>
</feature>
<reference evidence="9" key="2">
    <citation type="submission" date="2022-07" db="EMBL/GenBank/DDBJ databases">
        <authorList>
            <person name="Goncalves M.F.M."/>
            <person name="Hilario S."/>
            <person name="Van De Peer Y."/>
            <person name="Esteves A.C."/>
            <person name="Alves A."/>
        </authorList>
    </citation>
    <scope>NUCLEOTIDE SEQUENCE</scope>
    <source>
        <strain evidence="9">MUM 19.33</strain>
    </source>
</reference>
<feature type="compositionally biased region" description="Polar residues" evidence="5">
    <location>
        <begin position="559"/>
        <end position="576"/>
    </location>
</feature>
<dbReference type="InterPro" id="IPR049453">
    <property type="entry name" value="Memb_transporter_dom"/>
</dbReference>
<dbReference type="Pfam" id="PF13515">
    <property type="entry name" value="FUSC_2"/>
    <property type="match status" value="1"/>
</dbReference>
<dbReference type="PANTHER" id="PTHR37994:SF4">
    <property type="entry name" value="ER TRANSPORTER 6TM N-TERMINAL DOMAIN-CONTAINING PROTEIN-RELATED"/>
    <property type="match status" value="1"/>
</dbReference>
<feature type="transmembrane region" description="Helical" evidence="6">
    <location>
        <begin position="639"/>
        <end position="672"/>
    </location>
</feature>
<dbReference type="PRINTS" id="PR02047">
    <property type="entry name" value="BREFELDNASP4"/>
</dbReference>
<evidence type="ECO:0000256" key="4">
    <source>
        <dbReference type="ARBA" id="ARBA00023136"/>
    </source>
</evidence>
<dbReference type="AlphaFoldDB" id="A0A9Q0BGL4"/>
<gene>
    <name evidence="9" type="ORF">J7T54_006789</name>
</gene>
<keyword evidence="2 6" id="KW-0812">Transmembrane</keyword>
<proteinExistence type="predicted"/>
<dbReference type="OrthoDB" id="68611at2759"/>
<comment type="subcellular location">
    <subcellularLocation>
        <location evidence="1">Membrane</location>
        <topology evidence="1">Multi-pass membrane protein</topology>
    </subcellularLocation>
</comment>
<evidence type="ECO:0000256" key="1">
    <source>
        <dbReference type="ARBA" id="ARBA00004141"/>
    </source>
</evidence>
<reference evidence="9" key="1">
    <citation type="journal article" date="2021" name="J Fungi (Basel)">
        <title>Genomic and Metabolomic Analyses of the Marine Fungus Emericellopsis cladophorae: Insights into Saltwater Adaptability Mechanisms and Its Biosynthetic Potential.</title>
        <authorList>
            <person name="Goncalves M.F.M."/>
            <person name="Hilario S."/>
            <person name="Van de Peer Y."/>
            <person name="Esteves A.C."/>
            <person name="Alves A."/>
        </authorList>
    </citation>
    <scope>NUCLEOTIDE SEQUENCE</scope>
    <source>
        <strain evidence="9">MUM 19.33</strain>
    </source>
</reference>
<evidence type="ECO:0000256" key="3">
    <source>
        <dbReference type="ARBA" id="ARBA00022989"/>
    </source>
</evidence>
<evidence type="ECO:0000256" key="6">
    <source>
        <dbReference type="SAM" id="Phobius"/>
    </source>
</evidence>
<dbReference type="EMBL" id="JAGIXG020000002">
    <property type="protein sequence ID" value="KAI6785147.1"/>
    <property type="molecule type" value="Genomic_DNA"/>
</dbReference>
<comment type="caution">
    <text evidence="9">The sequence shown here is derived from an EMBL/GenBank/DDBJ whole genome shotgun (WGS) entry which is preliminary data.</text>
</comment>
<dbReference type="InterPro" id="IPR023244">
    <property type="entry name" value="Brefeldin_A-sensitivity_4"/>
</dbReference>
<feature type="transmembrane region" description="Helical" evidence="6">
    <location>
        <begin position="114"/>
        <end position="133"/>
    </location>
</feature>
<dbReference type="Proteomes" id="UP001055219">
    <property type="component" value="Unassembled WGS sequence"/>
</dbReference>
<dbReference type="PANTHER" id="PTHR37994">
    <property type="entry name" value="ARAE_2_N DOMAIN-CONTAINING PROTEIN-RELATED"/>
    <property type="match status" value="1"/>
</dbReference>
<protein>
    <submittedName>
        <fullName evidence="9">Membrane protein-like protein</fullName>
    </submittedName>
</protein>
<feature type="compositionally biased region" description="Low complexity" evidence="5">
    <location>
        <begin position="528"/>
        <end position="542"/>
    </location>
</feature>
<feature type="region of interest" description="Disordered" evidence="5">
    <location>
        <begin position="1040"/>
        <end position="1086"/>
    </location>
</feature>
<feature type="transmembrane region" description="Helical" evidence="6">
    <location>
        <begin position="702"/>
        <end position="721"/>
    </location>
</feature>
<evidence type="ECO:0000259" key="8">
    <source>
        <dbReference type="Pfam" id="PF13515"/>
    </source>
</evidence>
<feature type="transmembrane region" description="Helical" evidence="6">
    <location>
        <begin position="679"/>
        <end position="696"/>
    </location>
</feature>
<evidence type="ECO:0000256" key="5">
    <source>
        <dbReference type="SAM" id="MobiDB-lite"/>
    </source>
</evidence>
<dbReference type="GeneID" id="75833266"/>
<accession>A0A9Q0BGL4</accession>
<feature type="transmembrane region" description="Helical" evidence="6">
    <location>
        <begin position="81"/>
        <end position="102"/>
    </location>
</feature>
<sequence length="1086" mass="119484">MALPTSPSSPLNKLVHVLWGDWQANQLWQRIVKASLACTIAISIAVVPQVVDVYGLNTYLIPMTVVFAHPGQRMAMMIESLALLVIGASLGLAWALLGLYLSTLATEQNLAAGSTIRALFCGGIVLLVNIAIFPELSTSFLGKSTLETLWETLDTVERATHWFITTGGDSPEAKQRQSGASRASANKKKQTWWTDFLADFPNPFHVGSNQTIPKKEINLTTFVELSSKKPGLRAALARCKMAQDEVNFEFSISPLSPKALKPISKHGASGLVQNVVTLINACENKYVMLSAATDVESSRQASKPPFSKGAPPGSQALHQLPEDDMQDEGDHLVSIDDVKPLREITTASVQKLEAVLQRLREPVSAFGEEFRRAVLLLMASIAYCYDVETLPSGLRRPDGVEVEEVDLYLDAFLDAIRKFDERSTRELKLACLLETGQGVDIAPRMEMFLISSFILGLRQSALQVLQMLHKARELVDERRKRHDRPRLWVPHYADIGKWLSTTSDSDVMILPNKARKETLAGKKKRPQSSPDTSDSSVSGVPSAQDEEQGLGSGGCRRPGQSTHRSQAKVTPAQTPQQGTLWGRVRENFADILEWAQQSDDLAYALRFTLAVMIVSWPSFVSSWRQWYGSVRGIWAPIQLVLAFEVSIGTSIFVFLVRLTGVIFGCILGFVSYEIGDGNRVAMVAVLMLGIVFSFYVQVGTKYVKAGMVATTSMCVVATAAISQPQSAVDTFQYRLVAFLVGALVALAVEVFVFPSMHSVIQVGISSPSQPNFRSQRLHHAFSHARNKAQASLDAADAFLPFCLNEPRLKGSFKPFEPIYQEIIYVLHQIIDRLDTVVDIRKAYGSSMLEDLHAQVYAYRRNAAAANNLMLFSVHEAMTTWLPLPQFLPSPRIAQLRLVSRVREVVEEKIATGATPSGADKDGQSSENAASFVTQRKFLAWNANAAGLMEIVEYLEELVELTKILVGVNAFRSGLFERSQYSDYVEQVRTKRQPGRTTTAIDEAVTSSAASDTTDTLARVASVAASVQRFRRVLVANRGQPQAAPEEAIADEDDNDDALPASLRRVGSRVQRQSTVARRRGFSASTS</sequence>
<evidence type="ECO:0000259" key="7">
    <source>
        <dbReference type="Pfam" id="PF10337"/>
    </source>
</evidence>
<feature type="domain" description="Integral membrane bound transporter" evidence="8">
    <location>
        <begin position="625"/>
        <end position="748"/>
    </location>
</feature>
<organism evidence="9 10">
    <name type="scientific">Emericellopsis cladophorae</name>
    <dbReference type="NCBI Taxonomy" id="2686198"/>
    <lineage>
        <taxon>Eukaryota</taxon>
        <taxon>Fungi</taxon>
        <taxon>Dikarya</taxon>
        <taxon>Ascomycota</taxon>
        <taxon>Pezizomycotina</taxon>
        <taxon>Sordariomycetes</taxon>
        <taxon>Hypocreomycetidae</taxon>
        <taxon>Hypocreales</taxon>
        <taxon>Bionectriaceae</taxon>
        <taxon>Emericellopsis</taxon>
    </lineage>
</organism>
<feature type="region of interest" description="Disordered" evidence="5">
    <location>
        <begin position="298"/>
        <end position="320"/>
    </location>
</feature>
<keyword evidence="3 6" id="KW-1133">Transmembrane helix</keyword>
<dbReference type="GO" id="GO:0016020">
    <property type="term" value="C:membrane"/>
    <property type="evidence" value="ECO:0007669"/>
    <property type="project" value="UniProtKB-SubCell"/>
</dbReference>
<feature type="domain" description="Putative ER transporter 6TM N-terminal" evidence="7">
    <location>
        <begin position="30"/>
        <end position="106"/>
    </location>
</feature>
<feature type="compositionally biased region" description="Acidic residues" evidence="5">
    <location>
        <begin position="1047"/>
        <end position="1056"/>
    </location>
</feature>
<keyword evidence="10" id="KW-1185">Reference proteome</keyword>